<dbReference type="CDD" id="cd06267">
    <property type="entry name" value="PBP1_LacI_sugar_binding-like"/>
    <property type="match status" value="1"/>
</dbReference>
<evidence type="ECO:0000256" key="1">
    <source>
        <dbReference type="ARBA" id="ARBA00023015"/>
    </source>
</evidence>
<accession>A0ABU2XAE8</accession>
<organism evidence="6 7">
    <name type="scientific">Streptomyces lonegramiae</name>
    <dbReference type="NCBI Taxonomy" id="3075524"/>
    <lineage>
        <taxon>Bacteria</taxon>
        <taxon>Bacillati</taxon>
        <taxon>Actinomycetota</taxon>
        <taxon>Actinomycetes</taxon>
        <taxon>Kitasatosporales</taxon>
        <taxon>Streptomycetaceae</taxon>
        <taxon>Streptomyces</taxon>
    </lineage>
</organism>
<evidence type="ECO:0000256" key="2">
    <source>
        <dbReference type="ARBA" id="ARBA00023125"/>
    </source>
</evidence>
<keyword evidence="3" id="KW-0804">Transcription</keyword>
<dbReference type="EMBL" id="JAVRFD010000003">
    <property type="protein sequence ID" value="MDT0542887.1"/>
    <property type="molecule type" value="Genomic_DNA"/>
</dbReference>
<feature type="domain" description="Transcriptional regulator LacI/GalR-like sensor" evidence="5">
    <location>
        <begin position="16"/>
        <end position="163"/>
    </location>
</feature>
<keyword evidence="2" id="KW-0238">DNA-binding</keyword>
<dbReference type="SUPFAM" id="SSF53822">
    <property type="entry name" value="Periplasmic binding protein-like I"/>
    <property type="match status" value="1"/>
</dbReference>
<feature type="region of interest" description="Disordered" evidence="4">
    <location>
        <begin position="187"/>
        <end position="215"/>
    </location>
</feature>
<reference evidence="6" key="1">
    <citation type="submission" date="2024-05" db="EMBL/GenBank/DDBJ databases">
        <title>30 novel species of actinomycetes from the DSMZ collection.</title>
        <authorList>
            <person name="Nouioui I."/>
        </authorList>
    </citation>
    <scope>NUCLEOTIDE SEQUENCE</scope>
    <source>
        <strain evidence="6">DSM 41529</strain>
    </source>
</reference>
<dbReference type="Pfam" id="PF13377">
    <property type="entry name" value="Peripla_BP_3"/>
    <property type="match status" value="1"/>
</dbReference>
<evidence type="ECO:0000256" key="3">
    <source>
        <dbReference type="ARBA" id="ARBA00023163"/>
    </source>
</evidence>
<evidence type="ECO:0000256" key="4">
    <source>
        <dbReference type="SAM" id="MobiDB-lite"/>
    </source>
</evidence>
<dbReference type="RefSeq" id="WP_311723241.1">
    <property type="nucleotide sequence ID" value="NZ_JAVRFD010000003.1"/>
</dbReference>
<keyword evidence="7" id="KW-1185">Reference proteome</keyword>
<evidence type="ECO:0000259" key="5">
    <source>
        <dbReference type="Pfam" id="PF13377"/>
    </source>
</evidence>
<dbReference type="Gene3D" id="3.40.50.2300">
    <property type="match status" value="2"/>
</dbReference>
<dbReference type="InterPro" id="IPR046335">
    <property type="entry name" value="LacI/GalR-like_sensor"/>
</dbReference>
<dbReference type="InterPro" id="IPR028082">
    <property type="entry name" value="Peripla_BP_I"/>
</dbReference>
<name>A0ABU2XAE8_9ACTN</name>
<dbReference type="PANTHER" id="PTHR30146:SF155">
    <property type="entry name" value="ALANINE RACEMASE"/>
    <property type="match status" value="1"/>
</dbReference>
<evidence type="ECO:0000313" key="6">
    <source>
        <dbReference type="EMBL" id="MDT0542887.1"/>
    </source>
</evidence>
<sequence>MEVVRTADDEGARRAVDHLVALGHRDIAHIDGGRAPGAADRRRGYRTAMQRHGLADRVRVLPGGLTEEDGATAARELLAADPRPTAVLAFNDRSATGVLDILLRARVSVPDEISVIGFDDTHLARLAHINLTTVGQDIPRLAELAVGRAIARLEGASTSRENTTEDARGDGTLRAEAVVAPRLVIRGTTAGPGRVPGGISPGSGGSGAHGASAGG</sequence>
<keyword evidence="1" id="KW-0805">Transcription regulation</keyword>
<evidence type="ECO:0000313" key="7">
    <source>
        <dbReference type="Proteomes" id="UP001180754"/>
    </source>
</evidence>
<feature type="compositionally biased region" description="Gly residues" evidence="4">
    <location>
        <begin position="194"/>
        <end position="215"/>
    </location>
</feature>
<dbReference type="Proteomes" id="UP001180754">
    <property type="component" value="Unassembled WGS sequence"/>
</dbReference>
<gene>
    <name evidence="6" type="ORF">RND15_09160</name>
</gene>
<comment type="caution">
    <text evidence="6">The sequence shown here is derived from an EMBL/GenBank/DDBJ whole genome shotgun (WGS) entry which is preliminary data.</text>
</comment>
<proteinExistence type="predicted"/>
<dbReference type="PANTHER" id="PTHR30146">
    <property type="entry name" value="LACI-RELATED TRANSCRIPTIONAL REPRESSOR"/>
    <property type="match status" value="1"/>
</dbReference>
<protein>
    <submittedName>
        <fullName evidence="6">Substrate-binding domain-containing protein</fullName>
    </submittedName>
</protein>